<dbReference type="PANTHER" id="PTHR21234:SF43">
    <property type="entry name" value="OS06G0112100 PROTEIN"/>
    <property type="match status" value="1"/>
</dbReference>
<dbReference type="AlphaFoldDB" id="A0AAD3SDD3"/>
<dbReference type="PANTHER" id="PTHR21234">
    <property type="entry name" value="PURINE NUCLEOSIDE PHOSPHORYLASE"/>
    <property type="match status" value="1"/>
</dbReference>
<reference evidence="3" key="1">
    <citation type="submission" date="2023-05" db="EMBL/GenBank/DDBJ databases">
        <title>Nepenthes gracilis genome sequencing.</title>
        <authorList>
            <person name="Fukushima K."/>
        </authorList>
    </citation>
    <scope>NUCLEOTIDE SEQUENCE</scope>
    <source>
        <strain evidence="3">SING2019-196</strain>
    </source>
</reference>
<dbReference type="EMBL" id="BSYO01000008">
    <property type="protein sequence ID" value="GMH09113.1"/>
    <property type="molecule type" value="Genomic_DNA"/>
</dbReference>
<organism evidence="3 4">
    <name type="scientific">Nepenthes gracilis</name>
    <name type="common">Slender pitcher plant</name>
    <dbReference type="NCBI Taxonomy" id="150966"/>
    <lineage>
        <taxon>Eukaryota</taxon>
        <taxon>Viridiplantae</taxon>
        <taxon>Streptophyta</taxon>
        <taxon>Embryophyta</taxon>
        <taxon>Tracheophyta</taxon>
        <taxon>Spermatophyta</taxon>
        <taxon>Magnoliopsida</taxon>
        <taxon>eudicotyledons</taxon>
        <taxon>Gunneridae</taxon>
        <taxon>Pentapetalae</taxon>
        <taxon>Caryophyllales</taxon>
        <taxon>Nepenthaceae</taxon>
        <taxon>Nepenthes</taxon>
    </lineage>
</organism>
<protein>
    <recommendedName>
        <fullName evidence="2">Nucleoside phosphorylase domain-containing protein</fullName>
    </recommendedName>
</protein>
<dbReference type="GO" id="GO:0003824">
    <property type="term" value="F:catalytic activity"/>
    <property type="evidence" value="ECO:0007669"/>
    <property type="project" value="InterPro"/>
</dbReference>
<evidence type="ECO:0000313" key="3">
    <source>
        <dbReference type="EMBL" id="GMH09113.1"/>
    </source>
</evidence>
<dbReference type="GO" id="GO:0009116">
    <property type="term" value="P:nucleoside metabolic process"/>
    <property type="evidence" value="ECO:0007669"/>
    <property type="project" value="InterPro"/>
</dbReference>
<evidence type="ECO:0000259" key="2">
    <source>
        <dbReference type="Pfam" id="PF01048"/>
    </source>
</evidence>
<dbReference type="InterPro" id="IPR035994">
    <property type="entry name" value="Nucleoside_phosphorylase_sf"/>
</dbReference>
<feature type="signal peptide" evidence="1">
    <location>
        <begin position="1"/>
        <end position="29"/>
    </location>
</feature>
<evidence type="ECO:0000256" key="1">
    <source>
        <dbReference type="SAM" id="SignalP"/>
    </source>
</evidence>
<dbReference type="InterPro" id="IPR000845">
    <property type="entry name" value="Nucleoside_phosphorylase_d"/>
</dbReference>
<dbReference type="SUPFAM" id="SSF53167">
    <property type="entry name" value="Purine and uridine phosphorylases"/>
    <property type="match status" value="1"/>
</dbReference>
<comment type="caution">
    <text evidence="3">The sequence shown here is derived from an EMBL/GenBank/DDBJ whole genome shotgun (WGS) entry which is preliminary data.</text>
</comment>
<dbReference type="CDD" id="cd09008">
    <property type="entry name" value="MTAN"/>
    <property type="match status" value="1"/>
</dbReference>
<name>A0AAD3SDD3_NEPGR</name>
<sequence length="357" mass="39124">MFRRRRSSGATIKARWRMLAVELEATVLGLLVLVQQSAELRCNHPLHEAVENISPSGGSFIGLVMAYPGEEAVLQASGLFLPNSDFPFVELAGRRFNIGTIRGVDVIYVMTGEKTVNAGVTVQILLDLFDVVGVVHYGIAGSTNDSLLVGDVSVPNYVAFTSSWNWKEFRSKEGQQPEIRFGAYNFPWKGENLLAKVEFRPVQLFSNGRQMEELFWLPIDPYWFNISTRLQELDLQQCLNETHCLPNAPKVAYGLKASTADVFLDNGAYSSFLFKEFNISTADEESAAVVMVALSNGVPCVVFRGVSDVAGVDGTLSLAGGLSTLAAINALRVAVEFIELINSEITNSSTVLYQYAS</sequence>
<accession>A0AAD3SDD3</accession>
<dbReference type="Pfam" id="PF01048">
    <property type="entry name" value="PNP_UDP_1"/>
    <property type="match status" value="1"/>
</dbReference>
<dbReference type="Proteomes" id="UP001279734">
    <property type="component" value="Unassembled WGS sequence"/>
</dbReference>
<evidence type="ECO:0000313" key="4">
    <source>
        <dbReference type="Proteomes" id="UP001279734"/>
    </source>
</evidence>
<gene>
    <name evidence="3" type="ORF">Nepgr_010953</name>
</gene>
<feature type="chain" id="PRO_5041921867" description="Nucleoside phosphorylase domain-containing protein" evidence="1">
    <location>
        <begin position="30"/>
        <end position="357"/>
    </location>
</feature>
<keyword evidence="4" id="KW-1185">Reference proteome</keyword>
<proteinExistence type="predicted"/>
<dbReference type="Gene3D" id="3.40.50.1580">
    <property type="entry name" value="Nucleoside phosphorylase domain"/>
    <property type="match status" value="1"/>
</dbReference>
<feature type="domain" description="Nucleoside phosphorylase" evidence="2">
    <location>
        <begin position="61"/>
        <end position="338"/>
    </location>
</feature>
<keyword evidence="1" id="KW-0732">Signal</keyword>